<gene>
    <name evidence="3" type="ORF">PR001_g10563</name>
    <name evidence="2" type="ORF">PR002_g10555</name>
    <name evidence="4" type="ORF">PR003_g10989</name>
</gene>
<evidence type="ECO:0000313" key="7">
    <source>
        <dbReference type="Proteomes" id="UP000435112"/>
    </source>
</evidence>
<organism evidence="4 6">
    <name type="scientific">Phytophthora rubi</name>
    <dbReference type="NCBI Taxonomy" id="129364"/>
    <lineage>
        <taxon>Eukaryota</taxon>
        <taxon>Sar</taxon>
        <taxon>Stramenopiles</taxon>
        <taxon>Oomycota</taxon>
        <taxon>Peronosporomycetes</taxon>
        <taxon>Peronosporales</taxon>
        <taxon>Peronosporaceae</taxon>
        <taxon>Phytophthora</taxon>
    </lineage>
</organism>
<protein>
    <submittedName>
        <fullName evidence="4">Uncharacterized protein</fullName>
    </submittedName>
</protein>
<evidence type="ECO:0000313" key="6">
    <source>
        <dbReference type="Proteomes" id="UP000434957"/>
    </source>
</evidence>
<proteinExistence type="predicted"/>
<dbReference type="Proteomes" id="UP000429607">
    <property type="component" value="Unassembled WGS sequence"/>
</dbReference>
<dbReference type="EMBL" id="QXFU01000602">
    <property type="protein sequence ID" value="KAE9027870.1"/>
    <property type="molecule type" value="Genomic_DNA"/>
</dbReference>
<dbReference type="EMBL" id="QXFV01000624">
    <property type="protein sequence ID" value="KAE9032530.1"/>
    <property type="molecule type" value="Genomic_DNA"/>
</dbReference>
<evidence type="ECO:0000313" key="4">
    <source>
        <dbReference type="EMBL" id="KAE9339476.1"/>
    </source>
</evidence>
<dbReference type="Proteomes" id="UP000434957">
    <property type="component" value="Unassembled WGS sequence"/>
</dbReference>
<sequence length="66" mass="7132">MSLSVSASVVGLDDAPSRSVTPERRHKFVTPRALVTDEILLILDDEKRAAKRANEACDLTEHTGAA</sequence>
<dbReference type="AlphaFoldDB" id="A0A6A4F9I6"/>
<keyword evidence="6" id="KW-1185">Reference proteome</keyword>
<evidence type="ECO:0000313" key="3">
    <source>
        <dbReference type="EMBL" id="KAE9032530.1"/>
    </source>
</evidence>
<comment type="caution">
    <text evidence="4">The sequence shown here is derived from an EMBL/GenBank/DDBJ whole genome shotgun (WGS) entry which is preliminary data.</text>
</comment>
<evidence type="ECO:0000256" key="1">
    <source>
        <dbReference type="SAM" id="MobiDB-lite"/>
    </source>
</evidence>
<evidence type="ECO:0000313" key="5">
    <source>
        <dbReference type="Proteomes" id="UP000429607"/>
    </source>
</evidence>
<evidence type="ECO:0000313" key="2">
    <source>
        <dbReference type="EMBL" id="KAE9027870.1"/>
    </source>
</evidence>
<dbReference type="EMBL" id="QXFT01000617">
    <property type="protein sequence ID" value="KAE9339476.1"/>
    <property type="molecule type" value="Genomic_DNA"/>
</dbReference>
<reference evidence="4 6" key="1">
    <citation type="submission" date="2018-08" db="EMBL/GenBank/DDBJ databases">
        <title>Genomic investigation of the strawberry pathogen Phytophthora fragariae indicates pathogenicity is determined by transcriptional variation in three key races.</title>
        <authorList>
            <person name="Adams T.M."/>
            <person name="Armitage A.D."/>
            <person name="Sobczyk M.K."/>
            <person name="Bates H.J."/>
            <person name="Dunwell J.M."/>
            <person name="Nellist C.F."/>
            <person name="Harrison R.J."/>
        </authorList>
    </citation>
    <scope>NUCLEOTIDE SEQUENCE [LARGE SCALE GENOMIC DNA]</scope>
    <source>
        <strain evidence="3 5">SCRP249</strain>
        <strain evidence="2 7">SCRP324</strain>
        <strain evidence="4 6">SCRP333</strain>
    </source>
</reference>
<feature type="region of interest" description="Disordered" evidence="1">
    <location>
        <begin position="1"/>
        <end position="24"/>
    </location>
</feature>
<accession>A0A6A4F9I6</accession>
<dbReference type="Proteomes" id="UP000435112">
    <property type="component" value="Unassembled WGS sequence"/>
</dbReference>
<name>A0A6A4F9I6_9STRA</name>